<feature type="non-terminal residue" evidence="1">
    <location>
        <position position="142"/>
    </location>
</feature>
<sequence>MDARSAYDRLQVWFGMDWSGIDALAPKPGVLSPFKLLVASVMQEAWPYVTRLASELDDIFFLMPFTWKQLAKFTDQRTPADVPIIAVPIDAEDYPVPNRVPGSILFRIEVQNRRSNRDNGSLWVELPAEKDFPFAEISDGWE</sequence>
<accession>A0A1Y1ILS6</accession>
<reference evidence="1 2" key="1">
    <citation type="journal article" date="2014" name="Nat. Commun.">
        <title>Klebsormidium flaccidum genome reveals primary factors for plant terrestrial adaptation.</title>
        <authorList>
            <person name="Hori K."/>
            <person name="Maruyama F."/>
            <person name="Fujisawa T."/>
            <person name="Togashi T."/>
            <person name="Yamamoto N."/>
            <person name="Seo M."/>
            <person name="Sato S."/>
            <person name="Yamada T."/>
            <person name="Mori H."/>
            <person name="Tajima N."/>
            <person name="Moriyama T."/>
            <person name="Ikeuchi M."/>
            <person name="Watanabe M."/>
            <person name="Wada H."/>
            <person name="Kobayashi K."/>
            <person name="Saito M."/>
            <person name="Masuda T."/>
            <person name="Sasaki-Sekimoto Y."/>
            <person name="Mashiguchi K."/>
            <person name="Awai K."/>
            <person name="Shimojima M."/>
            <person name="Masuda S."/>
            <person name="Iwai M."/>
            <person name="Nobusawa T."/>
            <person name="Narise T."/>
            <person name="Kondo S."/>
            <person name="Saito H."/>
            <person name="Sato R."/>
            <person name="Murakawa M."/>
            <person name="Ihara Y."/>
            <person name="Oshima-Yamada Y."/>
            <person name="Ohtaka K."/>
            <person name="Satoh M."/>
            <person name="Sonobe K."/>
            <person name="Ishii M."/>
            <person name="Ohtani R."/>
            <person name="Kanamori-Sato M."/>
            <person name="Honoki R."/>
            <person name="Miyazaki D."/>
            <person name="Mochizuki H."/>
            <person name="Umetsu J."/>
            <person name="Higashi K."/>
            <person name="Shibata D."/>
            <person name="Kamiya Y."/>
            <person name="Sato N."/>
            <person name="Nakamura Y."/>
            <person name="Tabata S."/>
            <person name="Ida S."/>
            <person name="Kurokawa K."/>
            <person name="Ohta H."/>
        </authorList>
    </citation>
    <scope>NUCLEOTIDE SEQUENCE [LARGE SCALE GENOMIC DNA]</scope>
    <source>
        <strain evidence="1 2">NIES-2285</strain>
    </source>
</reference>
<dbReference type="AlphaFoldDB" id="A0A1Y1ILS6"/>
<evidence type="ECO:0000313" key="2">
    <source>
        <dbReference type="Proteomes" id="UP000054558"/>
    </source>
</evidence>
<name>A0A1Y1ILS6_KLENI</name>
<organism evidence="1 2">
    <name type="scientific">Klebsormidium nitens</name>
    <name type="common">Green alga</name>
    <name type="synonym">Ulothrix nitens</name>
    <dbReference type="NCBI Taxonomy" id="105231"/>
    <lineage>
        <taxon>Eukaryota</taxon>
        <taxon>Viridiplantae</taxon>
        <taxon>Streptophyta</taxon>
        <taxon>Klebsormidiophyceae</taxon>
        <taxon>Klebsormidiales</taxon>
        <taxon>Klebsormidiaceae</taxon>
        <taxon>Klebsormidium</taxon>
    </lineage>
</organism>
<dbReference type="Proteomes" id="UP000054558">
    <property type="component" value="Unassembled WGS sequence"/>
</dbReference>
<dbReference type="EMBL" id="DF237677">
    <property type="protein sequence ID" value="GAQ91102.1"/>
    <property type="molecule type" value="Genomic_DNA"/>
</dbReference>
<keyword evidence="2" id="KW-1185">Reference proteome</keyword>
<protein>
    <submittedName>
        <fullName evidence="1">Uncharacterized protein</fullName>
    </submittedName>
</protein>
<evidence type="ECO:0000313" key="1">
    <source>
        <dbReference type="EMBL" id="GAQ91102.1"/>
    </source>
</evidence>
<gene>
    <name evidence="1" type="ORF">KFL_007280010</name>
</gene>
<proteinExistence type="predicted"/>